<keyword evidence="2" id="KW-1133">Transmembrane helix</keyword>
<evidence type="ECO:0000313" key="4">
    <source>
        <dbReference type="Proteomes" id="UP001230051"/>
    </source>
</evidence>
<dbReference type="Pfam" id="PF06979">
    <property type="entry name" value="TMEM70"/>
    <property type="match status" value="1"/>
</dbReference>
<sequence length="271" mass="30521">MLRIVLEGAVGKQRLSGLRFAVTEMNRVVTGQCFKPCASTLNWSPKSAPSITPFPHSSWGSSKWLEDSSEAGRRSFLSTARVNKASFSYQKVSRCFYTSSTRQSEQGQLIYTGNIAKAVLGVKFFSYSSSMFSLCVMPYILFRSGVGVQNLALQVAFYSIIGVFTFLTPLLLHLITKGYVVRLYHNAETDTYTAVTYSALLVEKQTVFHQKDVKVPDISKMFTTFYANQKSMLVNPMLFPVPNDYNHLMGYDQPFSFDLEDLSDQDKNKQS</sequence>
<dbReference type="InterPro" id="IPR045325">
    <property type="entry name" value="TMEM70/TMEM186/TMEM223"/>
</dbReference>
<feature type="transmembrane region" description="Helical" evidence="2">
    <location>
        <begin position="124"/>
        <end position="142"/>
    </location>
</feature>
<feature type="transmembrane region" description="Helical" evidence="2">
    <location>
        <begin position="154"/>
        <end position="175"/>
    </location>
</feature>
<dbReference type="GO" id="GO:0033615">
    <property type="term" value="P:mitochondrial proton-transporting ATP synthase complex assembly"/>
    <property type="evidence" value="ECO:0007669"/>
    <property type="project" value="TreeGrafter"/>
</dbReference>
<reference evidence="3" key="1">
    <citation type="submission" date="2022-02" db="EMBL/GenBank/DDBJ databases">
        <title>Atlantic sturgeon de novo genome assembly.</title>
        <authorList>
            <person name="Stock M."/>
            <person name="Klopp C."/>
            <person name="Guiguen Y."/>
            <person name="Cabau C."/>
            <person name="Parinello H."/>
            <person name="Santidrian Yebra-Pimentel E."/>
            <person name="Kuhl H."/>
            <person name="Dirks R.P."/>
            <person name="Guessner J."/>
            <person name="Wuertz S."/>
            <person name="Du K."/>
            <person name="Schartl M."/>
        </authorList>
    </citation>
    <scope>NUCLEOTIDE SEQUENCE</scope>
    <source>
        <strain evidence="3">STURGEONOMICS-FGT-2020</strain>
        <tissue evidence="3">Whole blood</tissue>
    </source>
</reference>
<name>A0AAD8GEI3_ACIOX</name>
<evidence type="ECO:0000256" key="2">
    <source>
        <dbReference type="SAM" id="Phobius"/>
    </source>
</evidence>
<keyword evidence="2 3" id="KW-0812">Transmembrane</keyword>
<dbReference type="PANTHER" id="PTHR13281">
    <property type="entry name" value="TRANSMEMBRANE PROTEIN 70, MITOCHONDRIAL"/>
    <property type="match status" value="1"/>
</dbReference>
<dbReference type="Proteomes" id="UP001230051">
    <property type="component" value="Unassembled WGS sequence"/>
</dbReference>
<dbReference type="InterPro" id="IPR009724">
    <property type="entry name" value="TMEM70"/>
</dbReference>
<keyword evidence="2" id="KW-0472">Membrane</keyword>
<comment type="caution">
    <text evidence="3">The sequence shown here is derived from an EMBL/GenBank/DDBJ whole genome shotgun (WGS) entry which is preliminary data.</text>
</comment>
<gene>
    <name evidence="3" type="primary">TMEM70</name>
    <name evidence="3" type="ORF">AOXY_G5439</name>
</gene>
<keyword evidence="4" id="KW-1185">Reference proteome</keyword>
<dbReference type="PANTHER" id="PTHR13281:SF0">
    <property type="entry name" value="TRANSMEMBRANE PROTEIN 70, MITOCHONDRIAL"/>
    <property type="match status" value="1"/>
</dbReference>
<dbReference type="GO" id="GO:0031966">
    <property type="term" value="C:mitochondrial membrane"/>
    <property type="evidence" value="ECO:0007669"/>
    <property type="project" value="TreeGrafter"/>
</dbReference>
<comment type="similarity">
    <text evidence="1">Belongs to the TMEM70 family.</text>
</comment>
<accession>A0AAD8GEI3</accession>
<evidence type="ECO:0000313" key="3">
    <source>
        <dbReference type="EMBL" id="KAK1172777.1"/>
    </source>
</evidence>
<organism evidence="3 4">
    <name type="scientific">Acipenser oxyrinchus oxyrinchus</name>
    <dbReference type="NCBI Taxonomy" id="40147"/>
    <lineage>
        <taxon>Eukaryota</taxon>
        <taxon>Metazoa</taxon>
        <taxon>Chordata</taxon>
        <taxon>Craniata</taxon>
        <taxon>Vertebrata</taxon>
        <taxon>Euteleostomi</taxon>
        <taxon>Actinopterygii</taxon>
        <taxon>Chondrostei</taxon>
        <taxon>Acipenseriformes</taxon>
        <taxon>Acipenseridae</taxon>
        <taxon>Acipenser</taxon>
    </lineage>
</organism>
<evidence type="ECO:0000256" key="1">
    <source>
        <dbReference type="ARBA" id="ARBA00005280"/>
    </source>
</evidence>
<proteinExistence type="inferred from homology"/>
<protein>
    <submittedName>
        <fullName evidence="3">Transmembrane protein 70, mitochondrial</fullName>
    </submittedName>
</protein>
<dbReference type="AlphaFoldDB" id="A0AAD8GEI3"/>
<dbReference type="EMBL" id="JAGXEW010000004">
    <property type="protein sequence ID" value="KAK1172777.1"/>
    <property type="molecule type" value="Genomic_DNA"/>
</dbReference>